<dbReference type="PANTHER" id="PTHR33223:SF11">
    <property type="entry name" value="ELEMENT PROTEIN, PUTATIVE-RELATED"/>
    <property type="match status" value="1"/>
</dbReference>
<proteinExistence type="predicted"/>
<dbReference type="Pfam" id="PF03732">
    <property type="entry name" value="Retrotrans_gag"/>
    <property type="match status" value="1"/>
</dbReference>
<feature type="compositionally biased region" description="Acidic residues" evidence="1">
    <location>
        <begin position="465"/>
        <end position="477"/>
    </location>
</feature>
<feature type="compositionally biased region" description="Polar residues" evidence="1">
    <location>
        <begin position="73"/>
        <end position="87"/>
    </location>
</feature>
<name>A0AAV9MJY8_9SOLN</name>
<sequence length="508" mass="57318">MTRLLKYVNHLQFERFHQKHNMGIEKLYLLGHEKSVLSKAKEKSKLRKCSNDCSYSYPSFTASKRAFPKPRMSVSNGNDGSSLGNQGQRKRPLYQRKRTIILIRLCMPNTRSKGAPLLPYDPDFRELFEKSLRAQHPAHMMYEEDDVELHGTGATGAKVLPALPPGVKFTITSTMIQLMNLKGMFRGAAGDDANQHLMNFVAICKSQEIPGVNQTTMGLRLFPLSLTGEATNWLNEMPDDSIRTWNELKEAFLERFILESKELHMKDEISTHKQLPRESMHDTWWRFSQKLNKFPNHDLTERHLKQAFYRSLNYVTKPIVDVVCGGSFMRKSLAKSMQLLDEVSKNNRAWYTRDAEVGELGNDCSGVYVPPGNRDRVSGSSSGSKLEDMMAKVLQKVESTDAGQLGQLSASLDQRKNGSLPSDTIQNPKKDGHCMAIATRSGKVLSDPISAGTKYEQVLEQASREEDETIQVDDLEEAQPKEQRLGKPALTADSQTTSSFPSKAQKER</sequence>
<evidence type="ECO:0000256" key="1">
    <source>
        <dbReference type="SAM" id="MobiDB-lite"/>
    </source>
</evidence>
<protein>
    <recommendedName>
        <fullName evidence="2">Retrotransposon gag domain-containing protein</fullName>
    </recommendedName>
</protein>
<dbReference type="InterPro" id="IPR005162">
    <property type="entry name" value="Retrotrans_gag_dom"/>
</dbReference>
<dbReference type="PANTHER" id="PTHR33223">
    <property type="entry name" value="CCHC-TYPE DOMAIN-CONTAINING PROTEIN"/>
    <property type="match status" value="1"/>
</dbReference>
<feature type="domain" description="Retrotransposon gag" evidence="2">
    <location>
        <begin position="220"/>
        <end position="313"/>
    </location>
</feature>
<dbReference type="AlphaFoldDB" id="A0AAV9MJY8"/>
<comment type="caution">
    <text evidence="3">The sequence shown here is derived from an EMBL/GenBank/DDBJ whole genome shotgun (WGS) entry which is preliminary data.</text>
</comment>
<gene>
    <name evidence="3" type="ORF">R3W88_001022</name>
</gene>
<organism evidence="3 4">
    <name type="scientific">Solanum pinnatisectum</name>
    <name type="common">tansyleaf nightshade</name>
    <dbReference type="NCBI Taxonomy" id="50273"/>
    <lineage>
        <taxon>Eukaryota</taxon>
        <taxon>Viridiplantae</taxon>
        <taxon>Streptophyta</taxon>
        <taxon>Embryophyta</taxon>
        <taxon>Tracheophyta</taxon>
        <taxon>Spermatophyta</taxon>
        <taxon>Magnoliopsida</taxon>
        <taxon>eudicotyledons</taxon>
        <taxon>Gunneridae</taxon>
        <taxon>Pentapetalae</taxon>
        <taxon>asterids</taxon>
        <taxon>lamiids</taxon>
        <taxon>Solanales</taxon>
        <taxon>Solanaceae</taxon>
        <taxon>Solanoideae</taxon>
        <taxon>Solaneae</taxon>
        <taxon>Solanum</taxon>
    </lineage>
</organism>
<reference evidence="3 4" key="1">
    <citation type="submission" date="2023-10" db="EMBL/GenBank/DDBJ databases">
        <title>Genome-Wide Identification Analysis in wild type Solanum Pinnatisectum Reveals Some Genes Defensing Phytophthora Infestans.</title>
        <authorList>
            <person name="Sun C."/>
        </authorList>
    </citation>
    <scope>NUCLEOTIDE SEQUENCE [LARGE SCALE GENOMIC DNA]</scope>
    <source>
        <strain evidence="3">LQN</strain>
        <tissue evidence="3">Leaf</tissue>
    </source>
</reference>
<feature type="region of interest" description="Disordered" evidence="1">
    <location>
        <begin position="68"/>
        <end position="91"/>
    </location>
</feature>
<evidence type="ECO:0000259" key="2">
    <source>
        <dbReference type="Pfam" id="PF03732"/>
    </source>
</evidence>
<keyword evidence="4" id="KW-1185">Reference proteome</keyword>
<dbReference type="EMBL" id="JAWPEI010000001">
    <property type="protein sequence ID" value="KAK4737325.1"/>
    <property type="molecule type" value="Genomic_DNA"/>
</dbReference>
<evidence type="ECO:0000313" key="4">
    <source>
        <dbReference type="Proteomes" id="UP001311915"/>
    </source>
</evidence>
<feature type="compositionally biased region" description="Polar residues" evidence="1">
    <location>
        <begin position="492"/>
        <end position="502"/>
    </location>
</feature>
<feature type="region of interest" description="Disordered" evidence="1">
    <location>
        <begin position="461"/>
        <end position="508"/>
    </location>
</feature>
<accession>A0AAV9MJY8</accession>
<dbReference type="Proteomes" id="UP001311915">
    <property type="component" value="Unassembled WGS sequence"/>
</dbReference>
<evidence type="ECO:0000313" key="3">
    <source>
        <dbReference type="EMBL" id="KAK4737325.1"/>
    </source>
</evidence>